<dbReference type="EMBL" id="OD001751">
    <property type="protein sequence ID" value="CAD7403003.1"/>
    <property type="molecule type" value="Genomic_DNA"/>
</dbReference>
<sequence>MRVQKWLRLSFFATGTHLKCSQFNQPYPVRLPFVSQSLYSSGAVCMSNTDMFDTNLFINEDCVSRQLRLIRQRDISLAANCALHSVLSLQNAGLSRCYPSLCCRGIRQSYESDMMLACSVCVSTTG</sequence>
<reference evidence="1" key="1">
    <citation type="submission" date="2020-11" db="EMBL/GenBank/DDBJ databases">
        <authorList>
            <person name="Tran Van P."/>
        </authorList>
    </citation>
    <scope>NUCLEOTIDE SEQUENCE</scope>
</reference>
<name>A0A7R9CXX3_TIMPO</name>
<dbReference type="AlphaFoldDB" id="A0A7R9CXX3"/>
<organism evidence="1">
    <name type="scientific">Timema poppense</name>
    <name type="common">Walking stick</name>
    <dbReference type="NCBI Taxonomy" id="170557"/>
    <lineage>
        <taxon>Eukaryota</taxon>
        <taxon>Metazoa</taxon>
        <taxon>Ecdysozoa</taxon>
        <taxon>Arthropoda</taxon>
        <taxon>Hexapoda</taxon>
        <taxon>Insecta</taxon>
        <taxon>Pterygota</taxon>
        <taxon>Neoptera</taxon>
        <taxon>Polyneoptera</taxon>
        <taxon>Phasmatodea</taxon>
        <taxon>Timematodea</taxon>
        <taxon>Timematoidea</taxon>
        <taxon>Timematidae</taxon>
        <taxon>Timema</taxon>
    </lineage>
</organism>
<protein>
    <submittedName>
        <fullName evidence="1">Uncharacterized protein</fullName>
    </submittedName>
</protein>
<gene>
    <name evidence="1" type="ORF">TPSB3V08_LOCUS3852</name>
</gene>
<evidence type="ECO:0000313" key="1">
    <source>
        <dbReference type="EMBL" id="CAD7403003.1"/>
    </source>
</evidence>
<accession>A0A7R9CXX3</accession>
<proteinExistence type="predicted"/>